<dbReference type="SMART" id="SM00342">
    <property type="entry name" value="HTH_ARAC"/>
    <property type="match status" value="1"/>
</dbReference>
<keyword evidence="2" id="KW-0238">DNA-binding</keyword>
<organism evidence="5 6">
    <name type="scientific">Vibrio viridaestus</name>
    <dbReference type="NCBI Taxonomy" id="2487322"/>
    <lineage>
        <taxon>Bacteria</taxon>
        <taxon>Pseudomonadati</taxon>
        <taxon>Pseudomonadota</taxon>
        <taxon>Gammaproteobacteria</taxon>
        <taxon>Vibrionales</taxon>
        <taxon>Vibrionaceae</taxon>
        <taxon>Vibrio</taxon>
    </lineage>
</organism>
<dbReference type="Pfam" id="PF12833">
    <property type="entry name" value="HTH_18"/>
    <property type="match status" value="1"/>
</dbReference>
<dbReference type="GO" id="GO:0043565">
    <property type="term" value="F:sequence-specific DNA binding"/>
    <property type="evidence" value="ECO:0007669"/>
    <property type="project" value="InterPro"/>
</dbReference>
<keyword evidence="6" id="KW-1185">Reference proteome</keyword>
<sequence>MVATNIISTQNLDSKQIVGYWNDAVSKIYAPCHNILLKSNFHATAQVTEFGLSELSHIDSGGVDYSRTSHNIRQDQKDDIFISVMLRGVGYFTQFGKQVTQKEGDILIHDSAYPYLYQYPDQYRSIFYKIPRGVLESRIPNLDKLGGSIIPRDSAYANSIASFLNSAYIMGSDSNVMISNDISEPITALLTGCLQKALLGSRDDINMTRQKIILENIKEFMLNHLQDDTLDLKSIAEQQHISIRTLNRLFAEIGETPMHWLQTKRLNCAYQMILSQRSSSITDIALRNGFNDLSHFGRLFKRQFGQSPTQIRTRKQ</sequence>
<dbReference type="InterPro" id="IPR035418">
    <property type="entry name" value="AraC-bd_2"/>
</dbReference>
<dbReference type="PRINTS" id="PR00032">
    <property type="entry name" value="HTHARAC"/>
</dbReference>
<evidence type="ECO:0000313" key="6">
    <source>
        <dbReference type="Proteomes" id="UP000281112"/>
    </source>
</evidence>
<name>A0A3N9TM69_9VIBR</name>
<protein>
    <submittedName>
        <fullName evidence="5">Helix-turn-helix domain-containing protein</fullName>
    </submittedName>
</protein>
<comment type="caution">
    <text evidence="5">The sequence shown here is derived from an EMBL/GenBank/DDBJ whole genome shotgun (WGS) entry which is preliminary data.</text>
</comment>
<evidence type="ECO:0000259" key="4">
    <source>
        <dbReference type="PROSITE" id="PS01124"/>
    </source>
</evidence>
<dbReference type="InterPro" id="IPR018060">
    <property type="entry name" value="HTH_AraC"/>
</dbReference>
<evidence type="ECO:0000256" key="1">
    <source>
        <dbReference type="ARBA" id="ARBA00023015"/>
    </source>
</evidence>
<accession>A0A3N9TM69</accession>
<dbReference type="GO" id="GO:0003700">
    <property type="term" value="F:DNA-binding transcription factor activity"/>
    <property type="evidence" value="ECO:0007669"/>
    <property type="project" value="InterPro"/>
</dbReference>
<evidence type="ECO:0000256" key="2">
    <source>
        <dbReference type="ARBA" id="ARBA00023125"/>
    </source>
</evidence>
<dbReference type="EMBL" id="RJVQ01000001">
    <property type="protein sequence ID" value="RQW64725.1"/>
    <property type="molecule type" value="Genomic_DNA"/>
</dbReference>
<dbReference type="Pfam" id="PF14525">
    <property type="entry name" value="AraC_binding_2"/>
    <property type="match status" value="1"/>
</dbReference>
<reference evidence="5 6" key="1">
    <citation type="submission" date="2018-11" db="EMBL/GenBank/DDBJ databases">
        <title>Vibrio LJC006 sp. nov., isolated from seawater during the bloom of the enteromorpha.</title>
        <authorList>
            <person name="Liang J."/>
        </authorList>
    </citation>
    <scope>NUCLEOTIDE SEQUENCE [LARGE SCALE GENOMIC DNA]</scope>
    <source>
        <strain evidence="5 6">LJC006</strain>
    </source>
</reference>
<dbReference type="PROSITE" id="PS01124">
    <property type="entry name" value="HTH_ARAC_FAMILY_2"/>
    <property type="match status" value="1"/>
</dbReference>
<dbReference type="InterPro" id="IPR009057">
    <property type="entry name" value="Homeodomain-like_sf"/>
</dbReference>
<dbReference type="PANTHER" id="PTHR43280">
    <property type="entry name" value="ARAC-FAMILY TRANSCRIPTIONAL REGULATOR"/>
    <property type="match status" value="1"/>
</dbReference>
<dbReference type="PANTHER" id="PTHR43280:SF31">
    <property type="entry name" value="TRANSCRIPTIONAL REGULATORY PROTEIN"/>
    <property type="match status" value="1"/>
</dbReference>
<keyword evidence="1" id="KW-0805">Transcription regulation</keyword>
<feature type="domain" description="HTH araC/xylS-type" evidence="4">
    <location>
        <begin position="215"/>
        <end position="314"/>
    </location>
</feature>
<gene>
    <name evidence="5" type="ORF">EES38_01375</name>
</gene>
<dbReference type="Gene3D" id="1.10.10.60">
    <property type="entry name" value="Homeodomain-like"/>
    <property type="match status" value="1"/>
</dbReference>
<dbReference type="SUPFAM" id="SSF46689">
    <property type="entry name" value="Homeodomain-like"/>
    <property type="match status" value="1"/>
</dbReference>
<keyword evidence="3" id="KW-0804">Transcription</keyword>
<proteinExistence type="predicted"/>
<evidence type="ECO:0000256" key="3">
    <source>
        <dbReference type="ARBA" id="ARBA00023163"/>
    </source>
</evidence>
<evidence type="ECO:0000313" key="5">
    <source>
        <dbReference type="EMBL" id="RQW64725.1"/>
    </source>
</evidence>
<dbReference type="RefSeq" id="WP_124935376.1">
    <property type="nucleotide sequence ID" value="NZ_RJVQ01000001.1"/>
</dbReference>
<dbReference type="Proteomes" id="UP000281112">
    <property type="component" value="Unassembled WGS sequence"/>
</dbReference>
<dbReference type="AlphaFoldDB" id="A0A3N9TM69"/>
<dbReference type="InterPro" id="IPR020449">
    <property type="entry name" value="Tscrpt_reg_AraC-type_HTH"/>
</dbReference>
<dbReference type="OrthoDB" id="5582699at2"/>